<evidence type="ECO:0000256" key="1">
    <source>
        <dbReference type="SAM" id="MobiDB-lite"/>
    </source>
</evidence>
<reference evidence="3" key="2">
    <citation type="submission" date="2021-08" db="EMBL/GenBank/DDBJ databases">
        <authorList>
            <person name="Tani A."/>
            <person name="Ola A."/>
            <person name="Ogura Y."/>
            <person name="Katsura K."/>
            <person name="Hayashi T."/>
        </authorList>
    </citation>
    <scope>NUCLEOTIDE SEQUENCE</scope>
    <source>
        <strain evidence="3">KCTC 52305</strain>
    </source>
</reference>
<evidence type="ECO:0000313" key="3">
    <source>
        <dbReference type="EMBL" id="GJD53509.1"/>
    </source>
</evidence>
<dbReference type="Proteomes" id="UP001055167">
    <property type="component" value="Unassembled WGS sequence"/>
</dbReference>
<keyword evidence="4" id="KW-1185">Reference proteome</keyword>
<dbReference type="Gene3D" id="3.40.50.2000">
    <property type="entry name" value="Glycogen Phosphorylase B"/>
    <property type="match status" value="2"/>
</dbReference>
<gene>
    <name evidence="3" type="primary">mshA_18</name>
    <name evidence="3" type="ORF">OPKNFCMD_6285</name>
</gene>
<dbReference type="InterPro" id="IPR001296">
    <property type="entry name" value="Glyco_trans_1"/>
</dbReference>
<dbReference type="RefSeq" id="WP_128565173.1">
    <property type="nucleotide sequence ID" value="NZ_BPQH01000030.1"/>
</dbReference>
<dbReference type="Pfam" id="PF00534">
    <property type="entry name" value="Glycos_transf_1"/>
    <property type="match status" value="1"/>
</dbReference>
<organism evidence="3 4">
    <name type="scientific">Methylobacterium crusticola</name>
    <dbReference type="NCBI Taxonomy" id="1697972"/>
    <lineage>
        <taxon>Bacteria</taxon>
        <taxon>Pseudomonadati</taxon>
        <taxon>Pseudomonadota</taxon>
        <taxon>Alphaproteobacteria</taxon>
        <taxon>Hyphomicrobiales</taxon>
        <taxon>Methylobacteriaceae</taxon>
        <taxon>Methylobacterium</taxon>
    </lineage>
</organism>
<dbReference type="SUPFAM" id="SSF53756">
    <property type="entry name" value="UDP-Glycosyltransferase/glycogen phosphorylase"/>
    <property type="match status" value="1"/>
</dbReference>
<dbReference type="PANTHER" id="PTHR45947:SF3">
    <property type="entry name" value="SULFOQUINOVOSYL TRANSFERASE SQD2"/>
    <property type="match status" value="1"/>
</dbReference>
<feature type="domain" description="Glycosyl transferase family 1" evidence="2">
    <location>
        <begin position="226"/>
        <end position="369"/>
    </location>
</feature>
<protein>
    <submittedName>
        <fullName evidence="3">D-inositol-3-phosphate glycosyltransferase</fullName>
    </submittedName>
</protein>
<reference evidence="3" key="1">
    <citation type="journal article" date="2021" name="Front. Microbiol.">
        <title>Comprehensive Comparative Genomics and Phenotyping of Methylobacterium Species.</title>
        <authorList>
            <person name="Alessa O."/>
            <person name="Ogura Y."/>
            <person name="Fujitani Y."/>
            <person name="Takami H."/>
            <person name="Hayashi T."/>
            <person name="Sahin N."/>
            <person name="Tani A."/>
        </authorList>
    </citation>
    <scope>NUCLEOTIDE SEQUENCE</scope>
    <source>
        <strain evidence="3">KCTC 52305</strain>
    </source>
</reference>
<comment type="caution">
    <text evidence="3">The sequence shown here is derived from an EMBL/GenBank/DDBJ whole genome shotgun (WGS) entry which is preliminary data.</text>
</comment>
<name>A0ABQ4R9Q5_9HYPH</name>
<evidence type="ECO:0000313" key="4">
    <source>
        <dbReference type="Proteomes" id="UP001055167"/>
    </source>
</evidence>
<dbReference type="PANTHER" id="PTHR45947">
    <property type="entry name" value="SULFOQUINOVOSYL TRANSFERASE SQD2"/>
    <property type="match status" value="1"/>
</dbReference>
<sequence length="450" mass="47938">MIERVVVLSDDAVESGGAAGIALRSVRLLAARGIPVTVLNGSQEAEALARVPGVTQHALGAQSLTGGARAAAAVRGVYSPDAARFVDRWIRENDTPGTVYHLHNWHKVLSPSVFRPLGRVADRLAMTAHDYFLVCPNGGQFDFQAGSACERVPMSGACLATQCDRRHYGHKLWRAARQAVRQRVIDLARTRATVVAVHDGMLPYLARGGIAPDRTVVVRNPVTPWRATRVRAEENRECLFVGRLEKDKGVDVVAAAAREAGVPLRIVGDGPLKDALLREHPEAQVMGWRSPEEIAGLVGRARLLIVPTRWRETFGLVTLEAVMSGLPVLVSRHALIAREVAELGCAETCDPYDRAGISAALARLAADDGAVRGMSLAGAQRARALAPTPEAWCDELLALYGRILATAGRPATGGARRDPRPPLADGRRGPGAGPLRGAAAVPAEAGHPHP</sequence>
<accession>A0ABQ4R9Q5</accession>
<dbReference type="EMBL" id="BPQH01000030">
    <property type="protein sequence ID" value="GJD53509.1"/>
    <property type="molecule type" value="Genomic_DNA"/>
</dbReference>
<evidence type="ECO:0000259" key="2">
    <source>
        <dbReference type="Pfam" id="PF00534"/>
    </source>
</evidence>
<dbReference type="InterPro" id="IPR050194">
    <property type="entry name" value="Glycosyltransferase_grp1"/>
</dbReference>
<feature type="compositionally biased region" description="Basic and acidic residues" evidence="1">
    <location>
        <begin position="415"/>
        <end position="428"/>
    </location>
</feature>
<proteinExistence type="predicted"/>
<feature type="region of interest" description="Disordered" evidence="1">
    <location>
        <begin position="409"/>
        <end position="450"/>
    </location>
</feature>